<comment type="caution">
    <text evidence="3">The sequence shown here is derived from an EMBL/GenBank/DDBJ whole genome shotgun (WGS) entry which is preliminary data.</text>
</comment>
<feature type="domain" description="Terminase large subunit-like ATPase" evidence="1">
    <location>
        <begin position="64"/>
        <end position="228"/>
    </location>
</feature>
<dbReference type="InterPro" id="IPR027417">
    <property type="entry name" value="P-loop_NTPase"/>
</dbReference>
<dbReference type="InterPro" id="IPR046461">
    <property type="entry name" value="TerL_ATPase"/>
</dbReference>
<feature type="domain" description="Terminase large subunit-like endonuclease" evidence="2">
    <location>
        <begin position="276"/>
        <end position="546"/>
    </location>
</feature>
<dbReference type="Proteomes" id="UP000635384">
    <property type="component" value="Unassembled WGS sequence"/>
</dbReference>
<sequence length="571" mass="61931">MGDSALDWDFSCPDWWERMQAGKNLIPDLPLDEKLKNRAVAIFNKLKLPDVSGNPPMREAAGDWARDIVAALLGSVTADGYRHVRKLLCMVPKKNSKTTNAGAIAVTALLMDVAPNQTYYLFGPTQAIAQRGFDQASGMILADPVLKARFAIRAHIKLIEDLVTGSTLRVQTFDEKVATGAIPKGIIVDELHILGKVHYAERVLGQLWGGMVSKPDAFMLLITTQSDEPPAGVFKAELDLARGIRDGRITGKAAVTLPVLYELPEDVQTDPDQPWRNTEIWPLVLPNLGRSVRLDLLEQQFAEAIEKGDAELARWASQHLNIEIGMGLHSQRWRGADYWLGGAEEGLTLDDLLVRCEVAVIGIDGGGLDDLTGVDVLGRERETGHWLSCSRAWVMREVLDLRKDIAPRLRDFEAAGHLTLCDGATEDVEGVAAVAKQVLESGLLPDRGAVGLDPLAVGGLVDALVGAGLEDEQLVAIGQGFKLSSAVWTAERKLRDGTLRHDGSDMMNWCVGNAKAEQRGNAVYITKQAAGKAKIDPLVALFNAVKLMERNPVAGDGGLSTDEWIAGMRAA</sequence>
<proteinExistence type="predicted"/>
<dbReference type="Pfam" id="PF20441">
    <property type="entry name" value="TerL_nuclease"/>
    <property type="match status" value="1"/>
</dbReference>
<organism evidence="3 4">
    <name type="scientific">Erythrobacter rubeus</name>
    <dbReference type="NCBI Taxonomy" id="2760803"/>
    <lineage>
        <taxon>Bacteria</taxon>
        <taxon>Pseudomonadati</taxon>
        <taxon>Pseudomonadota</taxon>
        <taxon>Alphaproteobacteria</taxon>
        <taxon>Sphingomonadales</taxon>
        <taxon>Erythrobacteraceae</taxon>
        <taxon>Erythrobacter/Porphyrobacter group</taxon>
        <taxon>Erythrobacter</taxon>
    </lineage>
</organism>
<dbReference type="InterPro" id="IPR046462">
    <property type="entry name" value="TerL_nuclease"/>
</dbReference>
<dbReference type="EMBL" id="JACXLC010000001">
    <property type="protein sequence ID" value="MBD2842698.1"/>
    <property type="molecule type" value="Genomic_DNA"/>
</dbReference>
<protein>
    <submittedName>
        <fullName evidence="3">Terminase large subunit</fullName>
    </submittedName>
</protein>
<evidence type="ECO:0000313" key="3">
    <source>
        <dbReference type="EMBL" id="MBD2842698.1"/>
    </source>
</evidence>
<dbReference type="RefSeq" id="WP_190788140.1">
    <property type="nucleotide sequence ID" value="NZ_JACXLC010000001.1"/>
</dbReference>
<keyword evidence="4" id="KW-1185">Reference proteome</keyword>
<dbReference type="Pfam" id="PF03354">
    <property type="entry name" value="TerL_ATPase"/>
    <property type="match status" value="1"/>
</dbReference>
<name>A0ABR8KTZ9_9SPHN</name>
<evidence type="ECO:0000259" key="2">
    <source>
        <dbReference type="Pfam" id="PF20441"/>
    </source>
</evidence>
<dbReference type="Gene3D" id="3.40.50.300">
    <property type="entry name" value="P-loop containing nucleotide triphosphate hydrolases"/>
    <property type="match status" value="1"/>
</dbReference>
<dbReference type="PANTHER" id="PTHR41287">
    <property type="match status" value="1"/>
</dbReference>
<dbReference type="InterPro" id="IPR005021">
    <property type="entry name" value="Terminase_largesu-like"/>
</dbReference>
<dbReference type="PANTHER" id="PTHR41287:SF1">
    <property type="entry name" value="PROTEIN YMFN"/>
    <property type="match status" value="1"/>
</dbReference>
<evidence type="ECO:0000313" key="4">
    <source>
        <dbReference type="Proteomes" id="UP000635384"/>
    </source>
</evidence>
<reference evidence="3 4" key="1">
    <citation type="submission" date="2020-09" db="EMBL/GenBank/DDBJ databases">
        <authorList>
            <person name="Yoon J.-W."/>
        </authorList>
    </citation>
    <scope>NUCLEOTIDE SEQUENCE [LARGE SCALE GENOMIC DNA]</scope>
    <source>
        <strain evidence="3 4">KMU-140</strain>
    </source>
</reference>
<evidence type="ECO:0000259" key="1">
    <source>
        <dbReference type="Pfam" id="PF03354"/>
    </source>
</evidence>
<gene>
    <name evidence="3" type="ORF">IB285_10560</name>
</gene>
<accession>A0ABR8KTZ9</accession>